<proteinExistence type="predicted"/>
<name>A0A6G9XRN8_NOCBR</name>
<sequence>MERLSYIDEHARSIDANRDRVWRALLKVLCENPADPSTVPAGFGLDAAEEPSRLALSGRHWFSRYALIFELDEQGANRTRLRARSLANFPGPHGKIYRALVIGSGGHRLVVRRMLRRIEAAA</sequence>
<accession>A0A6G9XRN8</accession>
<dbReference type="Proteomes" id="UP000501705">
    <property type="component" value="Chromosome"/>
</dbReference>
<evidence type="ECO:0000313" key="1">
    <source>
        <dbReference type="EMBL" id="QIS03577.1"/>
    </source>
</evidence>
<protein>
    <submittedName>
        <fullName evidence="1">Uncharacterized protein</fullName>
    </submittedName>
</protein>
<gene>
    <name evidence="1" type="ORF">F5X71_15710</name>
</gene>
<dbReference type="SUPFAM" id="SSF55961">
    <property type="entry name" value="Bet v1-like"/>
    <property type="match status" value="1"/>
</dbReference>
<evidence type="ECO:0000313" key="2">
    <source>
        <dbReference type="Proteomes" id="UP000501705"/>
    </source>
</evidence>
<organism evidence="1 2">
    <name type="scientific">Nocardia brasiliensis</name>
    <dbReference type="NCBI Taxonomy" id="37326"/>
    <lineage>
        <taxon>Bacteria</taxon>
        <taxon>Bacillati</taxon>
        <taxon>Actinomycetota</taxon>
        <taxon>Actinomycetes</taxon>
        <taxon>Mycobacteriales</taxon>
        <taxon>Nocardiaceae</taxon>
        <taxon>Nocardia</taxon>
    </lineage>
</organism>
<reference evidence="1 2" key="1">
    <citation type="journal article" date="2019" name="ACS Chem. Biol.">
        <title>Identification and Mobilization of a Cryptic Antibiotic Biosynthesis Gene Locus from a Human-Pathogenic Nocardia Isolate.</title>
        <authorList>
            <person name="Herisse M."/>
            <person name="Ishida K."/>
            <person name="Porter J.L."/>
            <person name="Howden B."/>
            <person name="Hertweck C."/>
            <person name="Stinear T.P."/>
            <person name="Pidot S.J."/>
        </authorList>
    </citation>
    <scope>NUCLEOTIDE SEQUENCE [LARGE SCALE GENOMIC DNA]</scope>
    <source>
        <strain evidence="1 2">AUSMDU00024985</strain>
    </source>
</reference>
<dbReference type="EMBL" id="CP046171">
    <property type="protein sequence ID" value="QIS03577.1"/>
    <property type="molecule type" value="Genomic_DNA"/>
</dbReference>
<dbReference type="AlphaFoldDB" id="A0A6G9XRN8"/>